<keyword evidence="3" id="KW-1185">Reference proteome</keyword>
<dbReference type="Proteomes" id="UP001190700">
    <property type="component" value="Unassembled WGS sequence"/>
</dbReference>
<evidence type="ECO:0000256" key="1">
    <source>
        <dbReference type="SAM" id="MobiDB-lite"/>
    </source>
</evidence>
<gene>
    <name evidence="2" type="ORF">CYMTET_7570</name>
</gene>
<evidence type="ECO:0000313" key="3">
    <source>
        <dbReference type="Proteomes" id="UP001190700"/>
    </source>
</evidence>
<dbReference type="EMBL" id="LGRX02002138">
    <property type="protein sequence ID" value="KAK3284807.1"/>
    <property type="molecule type" value="Genomic_DNA"/>
</dbReference>
<reference evidence="2 3" key="1">
    <citation type="journal article" date="2015" name="Genome Biol. Evol.">
        <title>Comparative Genomics of a Bacterivorous Green Alga Reveals Evolutionary Causalities and Consequences of Phago-Mixotrophic Mode of Nutrition.</title>
        <authorList>
            <person name="Burns J.A."/>
            <person name="Paasch A."/>
            <person name="Narechania A."/>
            <person name="Kim E."/>
        </authorList>
    </citation>
    <scope>NUCLEOTIDE SEQUENCE [LARGE SCALE GENOMIC DNA]</scope>
    <source>
        <strain evidence="2 3">PLY_AMNH</strain>
    </source>
</reference>
<dbReference type="AlphaFoldDB" id="A0AAE0LGY8"/>
<organism evidence="2 3">
    <name type="scientific">Cymbomonas tetramitiformis</name>
    <dbReference type="NCBI Taxonomy" id="36881"/>
    <lineage>
        <taxon>Eukaryota</taxon>
        <taxon>Viridiplantae</taxon>
        <taxon>Chlorophyta</taxon>
        <taxon>Pyramimonadophyceae</taxon>
        <taxon>Pyramimonadales</taxon>
        <taxon>Pyramimonadaceae</taxon>
        <taxon>Cymbomonas</taxon>
    </lineage>
</organism>
<sequence length="196" mass="21590">MGSVLCWKPRRLEEVASSGSTVRPLGNYEELCAIYFDSKLDPDPLIQDFDACLTAIRNAASGPLDDMVTKKQLLASLDIDFYDKVNTPLRLDVELAKVDLEDIYAHIFEIWESEQGVGRVKRVTPAPPPSPTMLYSGGADVQALIHEFEKQLESATSTLVALKDSFEKNDAPLSGFADSHRHRQQTDGGAEFSSTA</sequence>
<name>A0AAE0LGY8_9CHLO</name>
<feature type="region of interest" description="Disordered" evidence="1">
    <location>
        <begin position="173"/>
        <end position="196"/>
    </location>
</feature>
<comment type="caution">
    <text evidence="2">The sequence shown here is derived from an EMBL/GenBank/DDBJ whole genome shotgun (WGS) entry which is preliminary data.</text>
</comment>
<proteinExistence type="predicted"/>
<evidence type="ECO:0000313" key="2">
    <source>
        <dbReference type="EMBL" id="KAK3284807.1"/>
    </source>
</evidence>
<accession>A0AAE0LGY8</accession>
<protein>
    <submittedName>
        <fullName evidence="2">Uncharacterized protein</fullName>
    </submittedName>
</protein>